<accession>A0A3G6RQ91</accession>
<name>A0A3G6RQ91_CHRLC</name>
<dbReference type="Proteomes" id="UP000279972">
    <property type="component" value="Chromosome"/>
</dbReference>
<protein>
    <submittedName>
        <fullName evidence="2">Uncharacterized protein</fullName>
    </submittedName>
</protein>
<dbReference type="RefSeq" id="WP_103292301.1">
    <property type="nucleotide sequence ID" value="NZ_CP033924.1"/>
</dbReference>
<dbReference type="Proteomes" id="UP000236262">
    <property type="component" value="Unassembled WGS sequence"/>
</dbReference>
<reference evidence="2 3" key="1">
    <citation type="submission" date="2018-01" db="EMBL/GenBank/DDBJ databases">
        <title>Draft genome sequences of Chryseobacterium lactis NCTC11390, Chryseobacterium oncorhynchi 701B-08, and Chryseobacterium viscerum 687B-08.</title>
        <authorList>
            <person name="Jeong J.-J."/>
            <person name="Lee Y.J."/>
            <person name="Park B."/>
            <person name="Choi I.-G."/>
            <person name="Kim K.D."/>
        </authorList>
    </citation>
    <scope>NUCLEOTIDE SEQUENCE [LARGE SCALE GENOMIC DNA]</scope>
    <source>
        <strain evidence="2 3">NCTC11390</strain>
    </source>
</reference>
<evidence type="ECO:0000313" key="1">
    <source>
        <dbReference type="EMBL" id="AZA83809.1"/>
    </source>
</evidence>
<evidence type="ECO:0000313" key="2">
    <source>
        <dbReference type="EMBL" id="PNW12897.1"/>
    </source>
</evidence>
<dbReference type="OrthoDB" id="1261782at2"/>
<dbReference type="AlphaFoldDB" id="A0A3G6RQ91"/>
<dbReference type="KEGG" id="clac:EG342_18805"/>
<evidence type="ECO:0000313" key="4">
    <source>
        <dbReference type="Proteomes" id="UP000279972"/>
    </source>
</evidence>
<gene>
    <name evidence="2" type="ORF">C1637_13760</name>
    <name evidence="1" type="ORF">EG342_18805</name>
</gene>
<dbReference type="EMBL" id="CP033924">
    <property type="protein sequence ID" value="AZA83809.1"/>
    <property type="molecule type" value="Genomic_DNA"/>
</dbReference>
<dbReference type="EMBL" id="PPEH01000005">
    <property type="protein sequence ID" value="PNW12897.1"/>
    <property type="molecule type" value="Genomic_DNA"/>
</dbReference>
<keyword evidence="4" id="KW-1185">Reference proteome</keyword>
<reference evidence="1 4" key="2">
    <citation type="submission" date="2018-11" db="EMBL/GenBank/DDBJ databases">
        <title>Proposal to divide the Flavobacteriaceae and reorganize its genera based on Amino Acid Identity values calculated from whole genome sequences.</title>
        <authorList>
            <person name="Nicholson A.C."/>
            <person name="Gulvik C.A."/>
            <person name="Whitney A.M."/>
            <person name="Humrighouse B.W."/>
            <person name="Bell M."/>
            <person name="Holmes B."/>
            <person name="Steigerwalt A.G."/>
            <person name="Villarma A."/>
            <person name="Sheth M."/>
            <person name="Batra D."/>
            <person name="Pryor J."/>
            <person name="Bernardet J.-F."/>
            <person name="Hugo C."/>
            <person name="Kampfer P."/>
            <person name="Newman J."/>
            <person name="McQuiston J.R."/>
        </authorList>
    </citation>
    <scope>NUCLEOTIDE SEQUENCE [LARGE SCALE GENOMIC DNA]</scope>
    <source>
        <strain evidence="1 4">KC_1864</strain>
    </source>
</reference>
<evidence type="ECO:0000313" key="3">
    <source>
        <dbReference type="Proteomes" id="UP000236262"/>
    </source>
</evidence>
<organism evidence="2 3">
    <name type="scientific">Chryseobacterium lactis</name>
    <dbReference type="NCBI Taxonomy" id="1241981"/>
    <lineage>
        <taxon>Bacteria</taxon>
        <taxon>Pseudomonadati</taxon>
        <taxon>Bacteroidota</taxon>
        <taxon>Flavobacteriia</taxon>
        <taxon>Flavobacteriales</taxon>
        <taxon>Weeksellaceae</taxon>
        <taxon>Chryseobacterium group</taxon>
        <taxon>Chryseobacterium</taxon>
    </lineage>
</organism>
<sequence>MSPGVEFDIKKPIKRKLLSMYFVRGWWTDKHNRPIKEAGIGDTIRFHIETEHVDGGDEIIFAVYDSDGAEFLDDKLSLTIQGTTNDYNKVKIIGNKGFIEWTTGEGSRALLLENFEGDELELYVKCEYKGNIVSLPHDSDNYLLLYEKEVLITVLIELPHSKETGWGAKGLAGHSAMAIGEQYFDYGPDYDLNNNGTPNQNSSGEIVPMNERDYDVDFNNDGDKDDIVNIDENTLDFKNAPGRPWWGEMVAKRLNKIPEDVKLSEVLSFINLDWYNDGTNIYGKVHKIEFYVKDNEAKKMMRWWQERYKHLKIYSVFPWAGEQCTTAVKSAIQDAFSFKTRGENWIPDTTQTPKGLLEDLHAFVSTSKQHSGQLAKITVIKQEDIDWPNP</sequence>
<proteinExistence type="predicted"/>